<feature type="compositionally biased region" description="Polar residues" evidence="1">
    <location>
        <begin position="388"/>
        <end position="397"/>
    </location>
</feature>
<feature type="compositionally biased region" description="Polar residues" evidence="1">
    <location>
        <begin position="743"/>
        <end position="753"/>
    </location>
</feature>
<keyword evidence="6" id="KW-1185">Reference proteome</keyword>
<dbReference type="Gene3D" id="3.90.70.200">
    <property type="entry name" value="Plus-3 domain"/>
    <property type="match status" value="1"/>
</dbReference>
<evidence type="ECO:0000259" key="3">
    <source>
        <dbReference type="PROSITE" id="PS51360"/>
    </source>
</evidence>
<feature type="compositionally biased region" description="Polar residues" evidence="1">
    <location>
        <begin position="522"/>
        <end position="531"/>
    </location>
</feature>
<comment type="caution">
    <text evidence="5">The sequence shown here is derived from an EMBL/GenBank/DDBJ whole genome shotgun (WGS) entry which is preliminary data.</text>
</comment>
<feature type="domain" description="DM2" evidence="4">
    <location>
        <begin position="23"/>
        <end position="106"/>
    </location>
</feature>
<reference evidence="5 6" key="1">
    <citation type="submission" date="2021-05" db="EMBL/GenBank/DDBJ databases">
        <title>Genome Assembly of Synthetic Allotetraploid Brassica napus Reveals Homoeologous Exchanges between Subgenomes.</title>
        <authorList>
            <person name="Davis J.T."/>
        </authorList>
    </citation>
    <scope>NUCLEOTIDE SEQUENCE [LARGE SCALE GENOMIC DNA]</scope>
    <source>
        <strain evidence="6">cv. Da-Ae</strain>
        <tissue evidence="5">Seedling</tissue>
    </source>
</reference>
<feature type="region of interest" description="Disordered" evidence="1">
    <location>
        <begin position="367"/>
        <end position="397"/>
    </location>
</feature>
<dbReference type="CDD" id="cd10567">
    <property type="entry name" value="SWIB-MDM2_like"/>
    <property type="match status" value="1"/>
</dbReference>
<dbReference type="Gene3D" id="1.10.245.10">
    <property type="entry name" value="SWIB/MDM2 domain"/>
    <property type="match status" value="1"/>
</dbReference>
<gene>
    <name evidence="5" type="ORF">HID58_004146</name>
</gene>
<dbReference type="InterPro" id="IPR036128">
    <property type="entry name" value="Plus3-like_sf"/>
</dbReference>
<evidence type="ECO:0000259" key="2">
    <source>
        <dbReference type="PROSITE" id="PS50829"/>
    </source>
</evidence>
<dbReference type="InterPro" id="IPR058668">
    <property type="entry name" value="NERD_dom"/>
</dbReference>
<organism evidence="5 6">
    <name type="scientific">Brassica napus</name>
    <name type="common">Rape</name>
    <dbReference type="NCBI Taxonomy" id="3708"/>
    <lineage>
        <taxon>Eukaryota</taxon>
        <taxon>Viridiplantae</taxon>
        <taxon>Streptophyta</taxon>
        <taxon>Embryophyta</taxon>
        <taxon>Tracheophyta</taxon>
        <taxon>Spermatophyta</taxon>
        <taxon>Magnoliopsida</taxon>
        <taxon>eudicotyledons</taxon>
        <taxon>Gunneridae</taxon>
        <taxon>Pentapetalae</taxon>
        <taxon>rosids</taxon>
        <taxon>malvids</taxon>
        <taxon>Brassicales</taxon>
        <taxon>Brassicaceae</taxon>
        <taxon>Brassiceae</taxon>
        <taxon>Brassica</taxon>
    </lineage>
</organism>
<dbReference type="InterPro" id="IPR035445">
    <property type="entry name" value="GYF-like_dom_sf"/>
</dbReference>
<dbReference type="PROSITE" id="PS50829">
    <property type="entry name" value="GYF"/>
    <property type="match status" value="1"/>
</dbReference>
<evidence type="ECO:0000313" key="5">
    <source>
        <dbReference type="EMBL" id="KAH0936685.1"/>
    </source>
</evidence>
<dbReference type="SUPFAM" id="SSF47592">
    <property type="entry name" value="SWIB/MDM2 domain"/>
    <property type="match status" value="1"/>
</dbReference>
<dbReference type="PANTHER" id="PTHR46851">
    <property type="entry name" value="OS01G0884500 PROTEIN"/>
    <property type="match status" value="1"/>
</dbReference>
<dbReference type="SUPFAM" id="SSF159042">
    <property type="entry name" value="Plus3-like"/>
    <property type="match status" value="1"/>
</dbReference>
<dbReference type="InterPro" id="IPR003169">
    <property type="entry name" value="GYF"/>
</dbReference>
<evidence type="ECO:0000313" key="6">
    <source>
        <dbReference type="Proteomes" id="UP000824890"/>
    </source>
</evidence>
<dbReference type="Pfam" id="PF25980">
    <property type="entry name" value="NERD_plant"/>
    <property type="match status" value="1"/>
</dbReference>
<feature type="domain" description="GYF" evidence="2">
    <location>
        <begin position="549"/>
        <end position="603"/>
    </location>
</feature>
<dbReference type="Pfam" id="PF03126">
    <property type="entry name" value="Plus-3"/>
    <property type="match status" value="1"/>
</dbReference>
<name>A0ABQ8E7P6_BRANA</name>
<dbReference type="Gene3D" id="3.30.1490.40">
    <property type="match status" value="1"/>
</dbReference>
<evidence type="ECO:0000259" key="4">
    <source>
        <dbReference type="PROSITE" id="PS51925"/>
    </source>
</evidence>
<dbReference type="SMART" id="SM00444">
    <property type="entry name" value="GYF"/>
    <property type="match status" value="1"/>
</dbReference>
<dbReference type="Pfam" id="PF02213">
    <property type="entry name" value="GYF"/>
    <property type="match status" value="1"/>
</dbReference>
<feature type="compositionally biased region" description="Basic and acidic residues" evidence="1">
    <location>
        <begin position="376"/>
        <end position="387"/>
    </location>
</feature>
<dbReference type="InterPro" id="IPR045894">
    <property type="entry name" value="At5g08430-like"/>
</dbReference>
<feature type="region of interest" description="Disordered" evidence="1">
    <location>
        <begin position="718"/>
        <end position="753"/>
    </location>
</feature>
<dbReference type="PROSITE" id="PS51925">
    <property type="entry name" value="SWIB_MDM2"/>
    <property type="match status" value="1"/>
</dbReference>
<feature type="region of interest" description="Disordered" evidence="1">
    <location>
        <begin position="522"/>
        <end position="546"/>
    </location>
</feature>
<dbReference type="Proteomes" id="UP000824890">
    <property type="component" value="Unassembled WGS sequence"/>
</dbReference>
<dbReference type="PROSITE" id="PS51360">
    <property type="entry name" value="PLUS3"/>
    <property type="match status" value="1"/>
</dbReference>
<sequence length="753" mass="85049">MTWVEEGTSHLTSSRKRKARAKRFEFIGWGSRQLIEFLHSLGKDTTTKISRFEVSEAISRYIAENGLIDSSNKKKVACDHRLMSLFGAKTILRIKVYDLLEKHYEENQDDADFDYLYEDEAQIVSRSEKVVKIRKVVEKKPRGIFAKMVSENVKMVYLRKSLVQELVEKSQEAFEGKVLGSFVRIRSDPNDYLQKNPYQLVQVTGVKKEPGTDGFLLQVTNCVKDVSISMLSDDDFSKEECEDLHQRIKNGSLKQPTIVEMEEKARSLHEDQTKHVCMLTSSPASFLYRLFTSALEHDFSDDIDQALTWLGRELASLQKRIAQATEKGWRREYPFIRLNIIRIRELLQTPEEQSRLLRELPEVIGEELVPNPEASPEAHKSDNEQRLSESPISSIQETPEVRNLFGGDDQQCSNGFLMSNTITTPGITSHAVDLPTWTASAGDESLHRDVEQTANGITGEEETPTKEPEVSQLQSSIPVLNHNNGSQAQPNPSEIIELSDGDEDENCGDGETLDPTVEHVQVLSSPPSSACLSEKKRKRDRRTPYDREKASWLYKDPQGDIQGPFSLTELKAWNDADYFYKGFKVWMTGQSLSSAVLLTDVRGQKETGPVTTFVQTDTNTFREIVQRLTGPSENNNAAEVPEGTLIKPATQKKPTSKLHERRPCMRPKLEIVKPPLSFKPNGTRPSSKSGITTPSSLFSDLSLIEGDQAEPEERAIKERRFYLHPSPRSKPGYTEPDLLTLFPLTSPNSSGRP</sequence>
<dbReference type="SUPFAM" id="SSF55277">
    <property type="entry name" value="GYF domain"/>
    <property type="match status" value="1"/>
</dbReference>
<dbReference type="Pfam" id="PF05678">
    <property type="entry name" value="VQ"/>
    <property type="match status" value="1"/>
</dbReference>
<dbReference type="InterPro" id="IPR003121">
    <property type="entry name" value="SWIB_MDM2_domain"/>
</dbReference>
<dbReference type="PANTHER" id="PTHR46851:SF11">
    <property type="entry name" value="GYF DOMAIN-CONTAINING PROTEIN"/>
    <property type="match status" value="1"/>
</dbReference>
<feature type="compositionally biased region" description="Polar residues" evidence="1">
    <location>
        <begin position="683"/>
        <end position="699"/>
    </location>
</feature>
<feature type="region of interest" description="Disordered" evidence="1">
    <location>
        <begin position="673"/>
        <end position="700"/>
    </location>
</feature>
<proteinExistence type="predicted"/>
<dbReference type="Pfam" id="PF02201">
    <property type="entry name" value="SWIB"/>
    <property type="match status" value="1"/>
</dbReference>
<dbReference type="EMBL" id="JAGKQM010000002">
    <property type="protein sequence ID" value="KAH0936685.1"/>
    <property type="molecule type" value="Genomic_DNA"/>
</dbReference>
<protein>
    <submittedName>
        <fullName evidence="5">Uncharacterized protein</fullName>
    </submittedName>
</protein>
<evidence type="ECO:0000256" key="1">
    <source>
        <dbReference type="SAM" id="MobiDB-lite"/>
    </source>
</evidence>
<dbReference type="InterPro" id="IPR036885">
    <property type="entry name" value="SWIB_MDM2_dom_sf"/>
</dbReference>
<dbReference type="InterPro" id="IPR008889">
    <property type="entry name" value="VQ"/>
</dbReference>
<dbReference type="SMART" id="SM00719">
    <property type="entry name" value="Plus3"/>
    <property type="match status" value="1"/>
</dbReference>
<accession>A0ABQ8E7P6</accession>
<dbReference type="InterPro" id="IPR004343">
    <property type="entry name" value="Plus-3_dom"/>
</dbReference>
<feature type="domain" description="Plus3" evidence="3">
    <location>
        <begin position="147"/>
        <end position="273"/>
    </location>
</feature>